<gene>
    <name evidence="3" type="ordered locus">Acav_1401</name>
</gene>
<keyword evidence="4" id="KW-1185">Reference proteome</keyword>
<dbReference type="EMBL" id="CP002521">
    <property type="protein sequence ID" value="ADX45323.1"/>
    <property type="molecule type" value="Genomic_DNA"/>
</dbReference>
<name>F0Q251_PARA1</name>
<dbReference type="AlphaFoldDB" id="F0Q251"/>
<evidence type="ECO:0000256" key="1">
    <source>
        <dbReference type="SAM" id="MobiDB-lite"/>
    </source>
</evidence>
<dbReference type="SUPFAM" id="SSF51905">
    <property type="entry name" value="FAD/NAD(P)-binding domain"/>
    <property type="match status" value="1"/>
</dbReference>
<dbReference type="Gene3D" id="3.50.50.60">
    <property type="entry name" value="FAD/NAD(P)-binding domain"/>
    <property type="match status" value="1"/>
</dbReference>
<dbReference type="RefSeq" id="WP_013593850.1">
    <property type="nucleotide sequence ID" value="NC_015138.1"/>
</dbReference>
<dbReference type="KEGG" id="aaa:Acav_1401"/>
<dbReference type="GeneID" id="34237718"/>
<evidence type="ECO:0000313" key="3">
    <source>
        <dbReference type="EMBL" id="ADX45323.1"/>
    </source>
</evidence>
<keyword evidence="2" id="KW-0812">Transmembrane</keyword>
<protein>
    <submittedName>
        <fullName evidence="3">Uncharacterized protein</fullName>
    </submittedName>
</protein>
<dbReference type="HOGENOM" id="CLU_670186_0_0_4"/>
<sequence length="423" mass="45783">MSNHGDADDVLHVAIVGGGALGLASAYHLMQRARRLGAFLDVHVFDGREATEAHGHGHGFEAGTGAAAAQAPAGGGDDDRTPLDGNGLAVPLIRTVHRAAMALRGRIRLDYSCGRFFDDCLRDPEAMLDEAARTLSLSIDWRDARVLDALVQVRDGYYYPLISTMFLCDPSGPQNTPVQAALEYIRWKEDGRSLPETDFTDDASRKWAESLAAHLEERSDEQVAVTIRSGGRLLVRVMSDMVEVLRGGESRIFDICVMANSPGDALRVLAFDAATAAFGVRVGRILDSVCETDDESAWYESEGMPPSRPAGTSPGGAAWRPAEWNGEAPGSPAARPPPPTRSGPEDKAWAAFRHHVFDVSVKARADIRALNEAFVEGWREGLGRVPCAEIPPLLFVGGWPYGAVLQEQCMEQAEELGNWLLPE</sequence>
<feature type="region of interest" description="Disordered" evidence="1">
    <location>
        <begin position="53"/>
        <end position="81"/>
    </location>
</feature>
<reference evidence="3" key="1">
    <citation type="submission" date="2011-02" db="EMBL/GenBank/DDBJ databases">
        <title>Complete sequence of Acidovorax avenae subsp. avenae ATCC 19860.</title>
        <authorList>
            <consortium name="US DOE Joint Genome Institute"/>
            <person name="Lucas S."/>
            <person name="Copeland A."/>
            <person name="Lapidus A."/>
            <person name="Cheng J.-F."/>
            <person name="Goodwin L."/>
            <person name="Pitluck S."/>
            <person name="Chertkov O."/>
            <person name="Held B."/>
            <person name="Detter J.C."/>
            <person name="Han C."/>
            <person name="Tapia R."/>
            <person name="Land M."/>
            <person name="Hauser L."/>
            <person name="Kyrpides N."/>
            <person name="Ivanova N."/>
            <person name="Ovchinnikova G."/>
            <person name="Pagani I."/>
            <person name="Gordon S."/>
            <person name="Woyke T."/>
        </authorList>
    </citation>
    <scope>NUCLEOTIDE SEQUENCE</scope>
    <source>
        <strain evidence="3">ATCC 19860</strain>
    </source>
</reference>
<dbReference type="OrthoDB" id="337830at2"/>
<proteinExistence type="predicted"/>
<dbReference type="InterPro" id="IPR036188">
    <property type="entry name" value="FAD/NAD-bd_sf"/>
</dbReference>
<accession>F0Q251</accession>
<organism evidence="3 4">
    <name type="scientific">Paracidovorax avenae (strain ATCC 19860 / DSM 7227 / CCUG 15838 / JCM 20985 / LMG 2117 / NCPPB 1011)</name>
    <name type="common">Acidovorax avenae</name>
    <dbReference type="NCBI Taxonomy" id="643561"/>
    <lineage>
        <taxon>Bacteria</taxon>
        <taxon>Pseudomonadati</taxon>
        <taxon>Pseudomonadota</taxon>
        <taxon>Betaproteobacteria</taxon>
        <taxon>Burkholderiales</taxon>
        <taxon>Comamonadaceae</taxon>
        <taxon>Paracidovorax</taxon>
    </lineage>
</organism>
<feature type="transmembrane region" description="Helical" evidence="2">
    <location>
        <begin position="12"/>
        <end position="30"/>
    </location>
</feature>
<keyword evidence="2" id="KW-1133">Transmembrane helix</keyword>
<evidence type="ECO:0000256" key="2">
    <source>
        <dbReference type="SAM" id="Phobius"/>
    </source>
</evidence>
<dbReference type="Proteomes" id="UP000002482">
    <property type="component" value="Chromosome"/>
</dbReference>
<feature type="region of interest" description="Disordered" evidence="1">
    <location>
        <begin position="297"/>
        <end position="346"/>
    </location>
</feature>
<keyword evidence="2" id="KW-0472">Membrane</keyword>
<feature type="compositionally biased region" description="Low complexity" evidence="1">
    <location>
        <begin position="61"/>
        <end position="72"/>
    </location>
</feature>
<evidence type="ECO:0000313" key="4">
    <source>
        <dbReference type="Proteomes" id="UP000002482"/>
    </source>
</evidence>